<gene>
    <name evidence="2" type="ORF">FAES_5412</name>
</gene>
<sequence length="163" mass="18620">MAGGALCFLLVSLVAFVAHPFHTSLTQIQYDAKNQAFEVSFRVFTDDLETALTKENNGNKIHLQDQKHDRLIEKYIRKQFIIADAQRKPKVLTYIGYEPEGDAQWIYFELPGQSPDGLKNVVIKHTLLMDLFDDQVNLVNLQSSQQKKTIVFRNNQPVQAVSL</sequence>
<accession>I0KH08</accession>
<dbReference type="Proteomes" id="UP000011058">
    <property type="component" value="Chromosome"/>
</dbReference>
<dbReference type="HOGENOM" id="CLU_107087_1_0_10"/>
<dbReference type="AlphaFoldDB" id="I0KH08"/>
<dbReference type="OrthoDB" id="5735516at2"/>
<dbReference type="STRING" id="1166018.FAES_5412"/>
<keyword evidence="1" id="KW-0732">Signal</keyword>
<keyword evidence="3" id="KW-1185">Reference proteome</keyword>
<dbReference type="PATRIC" id="fig|1166018.3.peg.2391"/>
<name>I0KH08_9BACT</name>
<dbReference type="InterPro" id="IPR046525">
    <property type="entry name" value="DUF6702"/>
</dbReference>
<evidence type="ECO:0000313" key="2">
    <source>
        <dbReference type="EMBL" id="CCH03411.1"/>
    </source>
</evidence>
<dbReference type="KEGG" id="fae:FAES_5412"/>
<organism evidence="2 3">
    <name type="scientific">Fibrella aestuarina BUZ 2</name>
    <dbReference type="NCBI Taxonomy" id="1166018"/>
    <lineage>
        <taxon>Bacteria</taxon>
        <taxon>Pseudomonadati</taxon>
        <taxon>Bacteroidota</taxon>
        <taxon>Cytophagia</taxon>
        <taxon>Cytophagales</taxon>
        <taxon>Spirosomataceae</taxon>
        <taxon>Fibrella</taxon>
    </lineage>
</organism>
<dbReference type="Pfam" id="PF20420">
    <property type="entry name" value="DUF6702"/>
    <property type="match status" value="1"/>
</dbReference>
<dbReference type="EMBL" id="HE796683">
    <property type="protein sequence ID" value="CCH03411.1"/>
    <property type="molecule type" value="Genomic_DNA"/>
</dbReference>
<evidence type="ECO:0000313" key="3">
    <source>
        <dbReference type="Proteomes" id="UP000011058"/>
    </source>
</evidence>
<reference evidence="2 3" key="1">
    <citation type="journal article" date="2012" name="J. Bacteriol.">
        <title>Genome Sequence of Fibrella aestuarina BUZ 2T, a Filamentous Marine Bacterium.</title>
        <authorList>
            <person name="Filippini M."/>
            <person name="Qi W."/>
            <person name="Blom J."/>
            <person name="Goesmann A."/>
            <person name="Smits T.H."/>
            <person name="Bagheri H.C."/>
        </authorList>
    </citation>
    <scope>NUCLEOTIDE SEQUENCE [LARGE SCALE GENOMIC DNA]</scope>
    <source>
        <strain evidence="3">BUZ 2T</strain>
    </source>
</reference>
<feature type="signal peptide" evidence="1">
    <location>
        <begin position="1"/>
        <end position="17"/>
    </location>
</feature>
<evidence type="ECO:0008006" key="4">
    <source>
        <dbReference type="Google" id="ProtNLM"/>
    </source>
</evidence>
<evidence type="ECO:0000256" key="1">
    <source>
        <dbReference type="SAM" id="SignalP"/>
    </source>
</evidence>
<proteinExistence type="predicted"/>
<dbReference type="eggNOG" id="ENOG503140B">
    <property type="taxonomic scope" value="Bacteria"/>
</dbReference>
<feature type="chain" id="PRO_5003630248" description="Orphan protein" evidence="1">
    <location>
        <begin position="18"/>
        <end position="163"/>
    </location>
</feature>
<protein>
    <recommendedName>
        <fullName evidence="4">Orphan protein</fullName>
    </recommendedName>
</protein>